<reference evidence="12" key="1">
    <citation type="journal article" date="2019" name="Int. J. Syst. Evol. Microbiol.">
        <title>The Global Catalogue of Microorganisms (GCM) 10K type strain sequencing project: providing services to taxonomists for standard genome sequencing and annotation.</title>
        <authorList>
            <consortium name="The Broad Institute Genomics Platform"/>
            <consortium name="The Broad Institute Genome Sequencing Center for Infectious Disease"/>
            <person name="Wu L."/>
            <person name="Ma J."/>
        </authorList>
    </citation>
    <scope>NUCLEOTIDE SEQUENCE [LARGE SCALE GENOMIC DNA]</scope>
    <source>
        <strain evidence="12">CGMCC 1.12942</strain>
    </source>
</reference>
<evidence type="ECO:0000259" key="10">
    <source>
        <dbReference type="Pfam" id="PF00155"/>
    </source>
</evidence>
<dbReference type="GO" id="GO:0048472">
    <property type="term" value="F:threonine-phosphate decarboxylase activity"/>
    <property type="evidence" value="ECO:0007669"/>
    <property type="project" value="UniProtKB-EC"/>
</dbReference>
<dbReference type="Pfam" id="PF00155">
    <property type="entry name" value="Aminotran_1_2"/>
    <property type="match status" value="1"/>
</dbReference>
<evidence type="ECO:0000313" key="12">
    <source>
        <dbReference type="Proteomes" id="UP001596500"/>
    </source>
</evidence>
<dbReference type="Proteomes" id="UP001596500">
    <property type="component" value="Unassembled WGS sequence"/>
</dbReference>
<evidence type="ECO:0000256" key="9">
    <source>
        <dbReference type="ARBA" id="ARBA00048531"/>
    </source>
</evidence>
<accession>A0ABW2RJW7</accession>
<comment type="function">
    <text evidence="2">Decarboxylates L-threonine-O-3-phosphate to yield (R)-1-amino-2-propanol O-2-phosphate, the precursor for the linkage between the nucleotide loop and the corrin ring in cobalamin.</text>
</comment>
<organism evidence="11 12">
    <name type="scientific">Laceyella putida</name>
    <dbReference type="NCBI Taxonomy" id="110101"/>
    <lineage>
        <taxon>Bacteria</taxon>
        <taxon>Bacillati</taxon>
        <taxon>Bacillota</taxon>
        <taxon>Bacilli</taxon>
        <taxon>Bacillales</taxon>
        <taxon>Thermoactinomycetaceae</taxon>
        <taxon>Laceyella</taxon>
    </lineage>
</organism>
<evidence type="ECO:0000256" key="4">
    <source>
        <dbReference type="ARBA" id="ARBA00012285"/>
    </source>
</evidence>
<dbReference type="PANTHER" id="PTHR42885:SF1">
    <property type="entry name" value="THREONINE-PHOSPHATE DECARBOXYLASE"/>
    <property type="match status" value="1"/>
</dbReference>
<dbReference type="NCBIfam" id="TIGR01140">
    <property type="entry name" value="L_thr_O3P_dcar"/>
    <property type="match status" value="1"/>
</dbReference>
<dbReference type="CDD" id="cd00609">
    <property type="entry name" value="AAT_like"/>
    <property type="match status" value="1"/>
</dbReference>
<protein>
    <recommendedName>
        <fullName evidence="4">threonine-phosphate decarboxylase</fullName>
        <ecNumber evidence="4">4.1.1.81</ecNumber>
    </recommendedName>
    <alternativeName>
        <fullName evidence="8">L-threonine-O-3-phosphate decarboxylase</fullName>
    </alternativeName>
</protein>
<dbReference type="InterPro" id="IPR005860">
    <property type="entry name" value="CobD"/>
</dbReference>
<comment type="pathway">
    <text evidence="3">Cofactor biosynthesis; adenosylcobalamin biosynthesis.</text>
</comment>
<comment type="caution">
    <text evidence="11">The sequence shown here is derived from an EMBL/GenBank/DDBJ whole genome shotgun (WGS) entry which is preliminary data.</text>
</comment>
<proteinExistence type="predicted"/>
<sequence>MTIERFGHGGDLVTAQALFAIEEPKWLDFSSNIYPYGPPPRVLEAIKRELEQPGVPVLSRYPDPDARALRQAIACFHQVDANGVVVGNGAAELIDLIVQTLLPSRVGVVQPAFVEYALSAKKRGITVQSVCTRWEEGFLPTESQLETLIREVDLLFVGTPNNPTGHLIPYERLEQMAAWAKQWQTWLVVDEAFLDFVADGEARSALQLVASYPQVLVLRSLTKFFALPGLRLGYVVAAPAVSARVQAMRTPWNVNGLALTAGEVVLHPDVYQAHARKVHRWLYPERTRMVRELGRLPGVAFFPSEANYVLGRIIRGQEQAHQLQHACATQGILIRNCANYPGLGDAYFRIAIKKPEENDRLLAILRSWFG</sequence>
<keyword evidence="6" id="KW-0663">Pyridoxal phosphate</keyword>
<keyword evidence="12" id="KW-1185">Reference proteome</keyword>
<dbReference type="EMBL" id="JBHTBW010000021">
    <property type="protein sequence ID" value="MFC7441218.1"/>
    <property type="molecule type" value="Genomic_DNA"/>
</dbReference>
<dbReference type="RefSeq" id="WP_379864512.1">
    <property type="nucleotide sequence ID" value="NZ_JBHTBW010000021.1"/>
</dbReference>
<evidence type="ECO:0000256" key="7">
    <source>
        <dbReference type="ARBA" id="ARBA00023239"/>
    </source>
</evidence>
<evidence type="ECO:0000256" key="5">
    <source>
        <dbReference type="ARBA" id="ARBA00022573"/>
    </source>
</evidence>
<keyword evidence="7 11" id="KW-0456">Lyase</keyword>
<dbReference type="InterPro" id="IPR004838">
    <property type="entry name" value="NHTrfase_class1_PyrdxlP-BS"/>
</dbReference>
<dbReference type="InterPro" id="IPR015424">
    <property type="entry name" value="PyrdxlP-dep_Trfase"/>
</dbReference>
<dbReference type="EC" id="4.1.1.81" evidence="4"/>
<keyword evidence="5" id="KW-0169">Cobalamin biosynthesis</keyword>
<comment type="cofactor">
    <cofactor evidence="1">
        <name>pyridoxal 5'-phosphate</name>
        <dbReference type="ChEBI" id="CHEBI:597326"/>
    </cofactor>
</comment>
<evidence type="ECO:0000313" key="11">
    <source>
        <dbReference type="EMBL" id="MFC7441218.1"/>
    </source>
</evidence>
<gene>
    <name evidence="11" type="primary">cobD</name>
    <name evidence="11" type="ORF">ACFQNG_08615</name>
</gene>
<dbReference type="SUPFAM" id="SSF53383">
    <property type="entry name" value="PLP-dependent transferases"/>
    <property type="match status" value="1"/>
</dbReference>
<dbReference type="InterPro" id="IPR015421">
    <property type="entry name" value="PyrdxlP-dep_Trfase_major"/>
</dbReference>
<name>A0ABW2RJW7_9BACL</name>
<evidence type="ECO:0000256" key="2">
    <source>
        <dbReference type="ARBA" id="ARBA00003444"/>
    </source>
</evidence>
<dbReference type="PROSITE" id="PS00105">
    <property type="entry name" value="AA_TRANSFER_CLASS_1"/>
    <property type="match status" value="1"/>
</dbReference>
<evidence type="ECO:0000256" key="8">
    <source>
        <dbReference type="ARBA" id="ARBA00029996"/>
    </source>
</evidence>
<evidence type="ECO:0000256" key="6">
    <source>
        <dbReference type="ARBA" id="ARBA00022898"/>
    </source>
</evidence>
<dbReference type="Gene3D" id="3.40.640.10">
    <property type="entry name" value="Type I PLP-dependent aspartate aminotransferase-like (Major domain)"/>
    <property type="match status" value="1"/>
</dbReference>
<feature type="domain" description="Aminotransferase class I/classII large" evidence="10">
    <location>
        <begin position="25"/>
        <end position="363"/>
    </location>
</feature>
<comment type="catalytic activity">
    <reaction evidence="9">
        <text>O-phospho-L-threonine + H(+) = (R)-1-aminopropan-2-yl phosphate + CO2</text>
        <dbReference type="Rhea" id="RHEA:11492"/>
        <dbReference type="ChEBI" id="CHEBI:15378"/>
        <dbReference type="ChEBI" id="CHEBI:16526"/>
        <dbReference type="ChEBI" id="CHEBI:58563"/>
        <dbReference type="ChEBI" id="CHEBI:58675"/>
        <dbReference type="EC" id="4.1.1.81"/>
    </reaction>
</comment>
<dbReference type="InterPro" id="IPR004839">
    <property type="entry name" value="Aminotransferase_I/II_large"/>
</dbReference>
<dbReference type="Gene3D" id="3.90.1150.10">
    <property type="entry name" value="Aspartate Aminotransferase, domain 1"/>
    <property type="match status" value="1"/>
</dbReference>
<evidence type="ECO:0000256" key="3">
    <source>
        <dbReference type="ARBA" id="ARBA00004953"/>
    </source>
</evidence>
<dbReference type="InterPro" id="IPR015422">
    <property type="entry name" value="PyrdxlP-dep_Trfase_small"/>
</dbReference>
<dbReference type="PANTHER" id="PTHR42885">
    <property type="entry name" value="HISTIDINOL-PHOSPHATE AMINOTRANSFERASE-RELATED"/>
    <property type="match status" value="1"/>
</dbReference>
<evidence type="ECO:0000256" key="1">
    <source>
        <dbReference type="ARBA" id="ARBA00001933"/>
    </source>
</evidence>